<protein>
    <recommendedName>
        <fullName evidence="5">DUF2189 domain-containing protein</fullName>
    </recommendedName>
</protein>
<evidence type="ECO:0000313" key="4">
    <source>
        <dbReference type="Proteomes" id="UP000068382"/>
    </source>
</evidence>
<keyword evidence="2" id="KW-0472">Membrane</keyword>
<evidence type="ECO:0000256" key="2">
    <source>
        <dbReference type="SAM" id="Phobius"/>
    </source>
</evidence>
<accession>A0A132BYE5</accession>
<feature type="transmembrane region" description="Helical" evidence="2">
    <location>
        <begin position="217"/>
        <end position="242"/>
    </location>
</feature>
<dbReference type="InterPro" id="IPR018692">
    <property type="entry name" value="DUF2189"/>
</dbReference>
<sequence>MTAQPDPKTRMAPRPRRIDDPPAATVMRWLARGWLDFRSHPAQAISYGTMLALLGWGGIALLWHWGLSWMILPALAGAMLVGPAATVGIYRISRLAMGREGRLASPGQVALAGAILMVLMLTWLRAATLIFAVFFGLVPFSGFTETLLSLLQSPQGIATVVTGTLIGGLFAAFTFAISAFSIPMLVDHELDCFSAMALSFSATIHNFKLAVTWGATVSGAILIGVCTGFVGLIFLFPLLGFATWHAYCDLFHGETQHDDHAS</sequence>
<dbReference type="RefSeq" id="WP_068242143.1">
    <property type="nucleotide sequence ID" value="NZ_LPUY01000053.1"/>
</dbReference>
<feature type="region of interest" description="Disordered" evidence="1">
    <location>
        <begin position="1"/>
        <end position="20"/>
    </location>
</feature>
<keyword evidence="4" id="KW-1185">Reference proteome</keyword>
<keyword evidence="2" id="KW-1133">Transmembrane helix</keyword>
<evidence type="ECO:0000256" key="1">
    <source>
        <dbReference type="SAM" id="MobiDB-lite"/>
    </source>
</evidence>
<organism evidence="3 4">
    <name type="scientific">Tritonibacter horizontis</name>
    <dbReference type="NCBI Taxonomy" id="1768241"/>
    <lineage>
        <taxon>Bacteria</taxon>
        <taxon>Pseudomonadati</taxon>
        <taxon>Pseudomonadota</taxon>
        <taxon>Alphaproteobacteria</taxon>
        <taxon>Rhodobacterales</taxon>
        <taxon>Paracoccaceae</taxon>
        <taxon>Tritonibacter</taxon>
    </lineage>
</organism>
<dbReference type="EMBL" id="LPUY01000053">
    <property type="protein sequence ID" value="KUP93408.1"/>
    <property type="molecule type" value="Genomic_DNA"/>
</dbReference>
<evidence type="ECO:0008006" key="5">
    <source>
        <dbReference type="Google" id="ProtNLM"/>
    </source>
</evidence>
<evidence type="ECO:0000313" key="3">
    <source>
        <dbReference type="EMBL" id="KUP93408.1"/>
    </source>
</evidence>
<dbReference type="AlphaFoldDB" id="A0A132BYE5"/>
<feature type="transmembrane region" description="Helical" evidence="2">
    <location>
        <begin position="157"/>
        <end position="180"/>
    </location>
</feature>
<dbReference type="Pfam" id="PF09955">
    <property type="entry name" value="DUF2189"/>
    <property type="match status" value="1"/>
</dbReference>
<gene>
    <name evidence="3" type="ORF">TRIHO_17490</name>
</gene>
<reference evidence="3 4" key="1">
    <citation type="submission" date="2015-12" db="EMBL/GenBank/DDBJ databases">
        <title>Genome sequence of the marine Rhodobacteraceae strain O3.65, Candidatus Tritonibacter horizontis.</title>
        <authorList>
            <person name="Poehlein A."/>
            <person name="Giebel H.A."/>
            <person name="Voget S."/>
            <person name="Brinkhoff T."/>
        </authorList>
    </citation>
    <scope>NUCLEOTIDE SEQUENCE [LARGE SCALE GENOMIC DNA]</scope>
    <source>
        <strain evidence="3 4">O3.65</strain>
    </source>
</reference>
<comment type="caution">
    <text evidence="3">The sequence shown here is derived from an EMBL/GenBank/DDBJ whole genome shotgun (WGS) entry which is preliminary data.</text>
</comment>
<feature type="transmembrane region" description="Helical" evidence="2">
    <location>
        <begin position="69"/>
        <end position="90"/>
    </location>
</feature>
<feature type="transmembrane region" description="Helical" evidence="2">
    <location>
        <begin position="111"/>
        <end position="137"/>
    </location>
</feature>
<proteinExistence type="predicted"/>
<name>A0A132BYE5_9RHOB</name>
<feature type="transmembrane region" description="Helical" evidence="2">
    <location>
        <begin position="44"/>
        <end position="63"/>
    </location>
</feature>
<keyword evidence="2" id="KW-0812">Transmembrane</keyword>
<dbReference type="Proteomes" id="UP000068382">
    <property type="component" value="Unassembled WGS sequence"/>
</dbReference>